<feature type="region of interest" description="Disordered" evidence="2">
    <location>
        <begin position="197"/>
        <end position="267"/>
    </location>
</feature>
<feature type="compositionally biased region" description="Acidic residues" evidence="2">
    <location>
        <begin position="238"/>
        <end position="247"/>
    </location>
</feature>
<reference evidence="3 4" key="1">
    <citation type="journal article" date="2023" name="Nucleic Acids Res.">
        <title>The hologenome of Daphnia magna reveals possible DNA methylation and microbiome-mediated evolution of the host genome.</title>
        <authorList>
            <person name="Chaturvedi A."/>
            <person name="Li X."/>
            <person name="Dhandapani V."/>
            <person name="Marshall H."/>
            <person name="Kissane S."/>
            <person name="Cuenca-Cambronero M."/>
            <person name="Asole G."/>
            <person name="Calvet F."/>
            <person name="Ruiz-Romero M."/>
            <person name="Marangio P."/>
            <person name="Guigo R."/>
            <person name="Rago D."/>
            <person name="Mirbahai L."/>
            <person name="Eastwood N."/>
            <person name="Colbourne J.K."/>
            <person name="Zhou J."/>
            <person name="Mallon E."/>
            <person name="Orsini L."/>
        </authorList>
    </citation>
    <scope>NUCLEOTIDE SEQUENCE [LARGE SCALE GENOMIC DNA]</scope>
    <source>
        <strain evidence="3">LRV0_1</strain>
    </source>
</reference>
<evidence type="ECO:0000313" key="3">
    <source>
        <dbReference type="EMBL" id="KAK4017072.1"/>
    </source>
</evidence>
<comment type="function">
    <text evidence="1">Component of the general transcription and DNA repair factor IIH (TFIIH) core complex which is involved in general and transcription-coupled nucleotide excision repair (NER) of damaged DNA.</text>
</comment>
<keyword evidence="1" id="KW-0804">Transcription</keyword>
<keyword evidence="1" id="KW-0234">DNA repair</keyword>
<proteinExistence type="inferred from homology"/>
<comment type="similarity">
    <text evidence="1">Belongs to the TFB2 family.</text>
</comment>
<dbReference type="EMBL" id="JAOYFB010000005">
    <property type="protein sequence ID" value="KAK4017072.1"/>
    <property type="molecule type" value="Genomic_DNA"/>
</dbReference>
<evidence type="ECO:0000256" key="2">
    <source>
        <dbReference type="SAM" id="MobiDB-lite"/>
    </source>
</evidence>
<keyword evidence="1" id="KW-0805">Transcription regulation</keyword>
<keyword evidence="1" id="KW-0539">Nucleus</keyword>
<dbReference type="InterPro" id="IPR004598">
    <property type="entry name" value="TFIIH_p52/Tfb2"/>
</dbReference>
<name>A0ABQ9ZVW9_9CRUS</name>
<sequence length="410" mass="44089">MTPSSYIIDIALAPWMKTTVASVNEGATPLQRSNPRPFRISVDPIKTSDIEIIDDGNDDSKNVGFNITLNLRITQISTLPRSAGTCVKLATMTATRTSSMAGSRNARRTEGMVTKSSFGRYLKGALLIGGNEWSMKPPTDGDPKARGIAILDEYAMGRWECVLHFMVGSHQHDVISSNALQLLQHAGLFKKAGEDGAAGPGEVGDDKAWDGAVGDGKARDGEVGDGVVGDGEISGGREDEEKEEGEEETGRGKGENSGEGVDGVGEGVLGMGEEGWGAEGEIGATAFSVRVEGFEVILAWQLAMASGTKTWDDITNLLNQKRMFGIQCQRSEENLNFYFDDPEAARYVLKLACHTDCSVTLQQTPSLNTKSVNTLRSHVSHSSMNGYSGFTYWPQQDAATLGIWMSPIPR</sequence>
<feature type="compositionally biased region" description="Gly residues" evidence="2">
    <location>
        <begin position="224"/>
        <end position="234"/>
    </location>
</feature>
<keyword evidence="1" id="KW-0227">DNA damage</keyword>
<dbReference type="Pfam" id="PF03849">
    <property type="entry name" value="Tfb2"/>
    <property type="match status" value="1"/>
</dbReference>
<comment type="subcellular location">
    <subcellularLocation>
        <location evidence="1">Nucleus</location>
    </subcellularLocation>
</comment>
<evidence type="ECO:0000313" key="4">
    <source>
        <dbReference type="Proteomes" id="UP001234178"/>
    </source>
</evidence>
<gene>
    <name evidence="3" type="ORF">OUZ56_032027</name>
</gene>
<evidence type="ECO:0000256" key="1">
    <source>
        <dbReference type="RuleBase" id="RU364024"/>
    </source>
</evidence>
<dbReference type="PANTHER" id="PTHR13152:SF0">
    <property type="entry name" value="GENERAL TRANSCRIPTION FACTOR IIH SUBUNIT 4"/>
    <property type="match status" value="1"/>
</dbReference>
<keyword evidence="4" id="KW-1185">Reference proteome</keyword>
<protein>
    <recommendedName>
        <fullName evidence="1">General transcription factor IIH subunit 4</fullName>
    </recommendedName>
</protein>
<comment type="caution">
    <text evidence="3">The sequence shown here is derived from an EMBL/GenBank/DDBJ whole genome shotgun (WGS) entry which is preliminary data.</text>
</comment>
<dbReference type="Proteomes" id="UP001234178">
    <property type="component" value="Unassembled WGS sequence"/>
</dbReference>
<feature type="compositionally biased region" description="Gly residues" evidence="2">
    <location>
        <begin position="257"/>
        <end position="267"/>
    </location>
</feature>
<organism evidence="3 4">
    <name type="scientific">Daphnia magna</name>
    <dbReference type="NCBI Taxonomy" id="35525"/>
    <lineage>
        <taxon>Eukaryota</taxon>
        <taxon>Metazoa</taxon>
        <taxon>Ecdysozoa</taxon>
        <taxon>Arthropoda</taxon>
        <taxon>Crustacea</taxon>
        <taxon>Branchiopoda</taxon>
        <taxon>Diplostraca</taxon>
        <taxon>Cladocera</taxon>
        <taxon>Anomopoda</taxon>
        <taxon>Daphniidae</taxon>
        <taxon>Daphnia</taxon>
    </lineage>
</organism>
<accession>A0ABQ9ZVW9</accession>
<dbReference type="PANTHER" id="PTHR13152">
    <property type="entry name" value="TFIIH, POLYPEPTIDE 4"/>
    <property type="match status" value="1"/>
</dbReference>